<reference evidence="2 3" key="1">
    <citation type="submission" date="2016-03" db="EMBL/GenBank/DDBJ databases">
        <authorList>
            <person name="Ploux O."/>
        </authorList>
    </citation>
    <scope>NUCLEOTIDE SEQUENCE [LARGE SCALE GENOMIC DNA]</scope>
    <source>
        <strain evidence="2 3">URUG2</strain>
    </source>
</reference>
<sequence length="606" mass="66172">MLCGIRHTARVGTRSAFTLRIRSTWHNTPRRCFAHPSTDDAGLFRSAVQDGARGQQDDSGESSRNGVFMGLVESRKPQNTTMEELLTRIQPRPVGRATQRNDTNSLLTVFVTPAFAQHALDPNLPLHVMQRFNERRVVSKSLDAVVAVVDRLPAPNGATAGSEGLAYAFVSNPLESLSISSQVPLQMSAQKPGSISFGLPRSSKSSDSATVHLPLAQTTFSNGLPSTLIHTHYDFDATSGSLHRSASKRLESQMLSIPFDNATAYTVYDMPFIPLTPVRRIMSSMGNIIRKLSPHSFTQDQHLRLDPNYVPEPSSFLSASQELETAVSDYFKLLGIAPAAVQVWALILPDRARETAVDLPASLLDLDRRVLEALWADSIWQGRWNMRGLHVLQKGCRLARVLSGGGGWGKKAGLLSLDPDTGYSTRDLRSDQGWQFTFEDEYTDDTVADQQRQALGEIVKPGENVMFFLAPKEPNTPLIEDTRYAADSDRAMTFGVIPSSIDDLPESATPGIEPRDDAPHTDLHHHDTFGMLSEGGMAVNLTSEQNGASQTKIDVPFGNLTIRGGNVKGTGLGQYLRGLTGNSLPNARNKTVPVTASGDDISETER</sequence>
<dbReference type="STRING" id="112498.A0A2D3VF40"/>
<feature type="region of interest" description="Disordered" evidence="1">
    <location>
        <begin position="582"/>
        <end position="606"/>
    </location>
</feature>
<feature type="compositionally biased region" description="Polar residues" evidence="1">
    <location>
        <begin position="582"/>
        <end position="594"/>
    </location>
</feature>
<evidence type="ECO:0000313" key="2">
    <source>
        <dbReference type="EMBL" id="CZT24475.1"/>
    </source>
</evidence>
<evidence type="ECO:0000256" key="1">
    <source>
        <dbReference type="SAM" id="MobiDB-lite"/>
    </source>
</evidence>
<dbReference type="EMBL" id="FJUY01000021">
    <property type="protein sequence ID" value="CZT24475.1"/>
    <property type="molecule type" value="Genomic_DNA"/>
</dbReference>
<accession>A0A2D3VF40</accession>
<name>A0A2D3VF40_9PEZI</name>
<organism evidence="2 3">
    <name type="scientific">Ramularia collo-cygni</name>
    <dbReference type="NCBI Taxonomy" id="112498"/>
    <lineage>
        <taxon>Eukaryota</taxon>
        <taxon>Fungi</taxon>
        <taxon>Dikarya</taxon>
        <taxon>Ascomycota</taxon>
        <taxon>Pezizomycotina</taxon>
        <taxon>Dothideomycetes</taxon>
        <taxon>Dothideomycetidae</taxon>
        <taxon>Mycosphaerellales</taxon>
        <taxon>Mycosphaerellaceae</taxon>
        <taxon>Ramularia</taxon>
    </lineage>
</organism>
<proteinExistence type="predicted"/>
<dbReference type="OrthoDB" id="1744869at2759"/>
<evidence type="ECO:0000313" key="3">
    <source>
        <dbReference type="Proteomes" id="UP000225277"/>
    </source>
</evidence>
<dbReference type="Proteomes" id="UP000225277">
    <property type="component" value="Unassembled WGS sequence"/>
</dbReference>
<gene>
    <name evidence="2" type="ORF">RCC_10200</name>
</gene>
<dbReference type="GeneID" id="35605248"/>
<protein>
    <submittedName>
        <fullName evidence="2">Uncharacterized protein</fullName>
    </submittedName>
</protein>
<dbReference type="AlphaFoldDB" id="A0A2D3VF40"/>
<dbReference type="RefSeq" id="XP_023631199.1">
    <property type="nucleotide sequence ID" value="XM_023775431.1"/>
</dbReference>
<feature type="region of interest" description="Disordered" evidence="1">
    <location>
        <begin position="499"/>
        <end position="518"/>
    </location>
</feature>
<keyword evidence="3" id="KW-1185">Reference proteome</keyword>